<feature type="transmembrane region" description="Helical" evidence="2">
    <location>
        <begin position="20"/>
        <end position="40"/>
    </location>
</feature>
<keyword evidence="2" id="KW-1133">Transmembrane helix</keyword>
<evidence type="ECO:0000259" key="3">
    <source>
        <dbReference type="Pfam" id="PF02397"/>
    </source>
</evidence>
<evidence type="ECO:0000256" key="2">
    <source>
        <dbReference type="SAM" id="Phobius"/>
    </source>
</evidence>
<dbReference type="Proteomes" id="UP000006607">
    <property type="component" value="Unassembled WGS sequence"/>
</dbReference>
<dbReference type="AlphaFoldDB" id="A0A9W5K3Q5"/>
<dbReference type="InterPro" id="IPR003362">
    <property type="entry name" value="Bact_transf"/>
</dbReference>
<dbReference type="PANTHER" id="PTHR30576:SF8">
    <property type="entry name" value="UNDECAPRENYL-PHOSPHATE GALACTOSE PHOSPHOTRANSFERASE"/>
    <property type="match status" value="1"/>
</dbReference>
<evidence type="ECO:0000256" key="1">
    <source>
        <dbReference type="ARBA" id="ARBA00006464"/>
    </source>
</evidence>
<gene>
    <name evidence="4" type="ORF">IIA_04953</name>
</gene>
<proteinExistence type="inferred from homology"/>
<dbReference type="RefSeq" id="WP_001260589.1">
    <property type="nucleotide sequence ID" value="NZ_JH792025.1"/>
</dbReference>
<evidence type="ECO:0000313" key="4">
    <source>
        <dbReference type="EMBL" id="EJR16257.1"/>
    </source>
</evidence>
<feature type="domain" description="Bacterial sugar transferase" evidence="3">
    <location>
        <begin position="14"/>
        <end position="188"/>
    </location>
</feature>
<comment type="caution">
    <text evidence="4">The sequence shown here is derived from an EMBL/GenBank/DDBJ whole genome shotgun (WGS) entry which is preliminary data.</text>
</comment>
<keyword evidence="2" id="KW-0472">Membrane</keyword>
<dbReference type="PANTHER" id="PTHR30576">
    <property type="entry name" value="COLANIC BIOSYNTHESIS UDP-GLUCOSE LIPID CARRIER TRANSFERASE"/>
    <property type="match status" value="1"/>
</dbReference>
<name>A0A9W5K3Q5_BACC8</name>
<comment type="similarity">
    <text evidence="1">Belongs to the bacterial sugar transferase family.</text>
</comment>
<dbReference type="GO" id="GO:0016780">
    <property type="term" value="F:phosphotransferase activity, for other substituted phosphate groups"/>
    <property type="evidence" value="ECO:0007669"/>
    <property type="project" value="TreeGrafter"/>
</dbReference>
<sequence length="216" mass="24984">MRTSKVGIYGRFIKRPMDFILSLIAIIMFSPVFLIVAFLVKTKLGSPVLFKQERPGLNGTIFKMYKFRTMTDEKNENGELLPDSVRLTKFGKFLRSTSLDELPGLFNIFKGDMSIIGPRPLLVQYLPLYNEHQKRRHEVRPGLSGLAQVNGRNAISWEEKFNYDVEYVDNVSFTTDWKIILLTIKKVFIREGINSETAATMEYFEGSKVRENNERN</sequence>
<protein>
    <recommendedName>
        <fullName evidence="3">Bacterial sugar transferase domain-containing protein</fullName>
    </recommendedName>
</protein>
<evidence type="ECO:0000313" key="5">
    <source>
        <dbReference type="Proteomes" id="UP000006607"/>
    </source>
</evidence>
<keyword evidence="2" id="KW-0812">Transmembrane</keyword>
<accession>A0A9W5K3Q5</accession>
<reference evidence="4" key="1">
    <citation type="submission" date="2012-04" db="EMBL/GenBank/DDBJ databases">
        <title>The Genome Sequence of Bacillus cereus VD014.</title>
        <authorList>
            <consortium name="The Broad Institute Genome Sequencing Platform"/>
            <consortium name="The Broad Institute Genome Sequencing Center for Infectious Disease"/>
            <person name="Feldgarden M."/>
            <person name="Van der Auwera G.A."/>
            <person name="Mahillon J."/>
            <person name="Duprez V."/>
            <person name="Timmery S."/>
            <person name="Mattelet C."/>
            <person name="Dierick K."/>
            <person name="Sun M."/>
            <person name="Yu Z."/>
            <person name="Zhu L."/>
            <person name="Hu X."/>
            <person name="Shank E.B."/>
            <person name="Swiecicka I."/>
            <person name="Hansen B.M."/>
            <person name="Andrup L."/>
            <person name="Young S.K."/>
            <person name="Zeng Q."/>
            <person name="Gargeya S."/>
            <person name="Fitzgerald M."/>
            <person name="Haas B."/>
            <person name="Abouelleil A."/>
            <person name="Alvarado L."/>
            <person name="Arachchi H.M."/>
            <person name="Berlin A."/>
            <person name="Chapman S.B."/>
            <person name="Goldberg J."/>
            <person name="Griggs A."/>
            <person name="Gujja S."/>
            <person name="Hansen M."/>
            <person name="Howarth C."/>
            <person name="Imamovic A."/>
            <person name="Larimer J."/>
            <person name="McCowen C."/>
            <person name="Montmayeur A."/>
            <person name="Murphy C."/>
            <person name="Neiman D."/>
            <person name="Pearson M."/>
            <person name="Priest M."/>
            <person name="Roberts A."/>
            <person name="Saif S."/>
            <person name="Shea T."/>
            <person name="Sisk P."/>
            <person name="Sykes S."/>
            <person name="Wortman J."/>
            <person name="Nusbaum C."/>
            <person name="Birren B."/>
        </authorList>
    </citation>
    <scope>NUCLEOTIDE SEQUENCE</scope>
    <source>
        <strain evidence="4">VD014</strain>
    </source>
</reference>
<dbReference type="EMBL" id="AHER01000044">
    <property type="protein sequence ID" value="EJR16257.1"/>
    <property type="molecule type" value="Genomic_DNA"/>
</dbReference>
<dbReference type="Pfam" id="PF02397">
    <property type="entry name" value="Bac_transf"/>
    <property type="match status" value="1"/>
</dbReference>
<organism evidence="4 5">
    <name type="scientific">Bacillus cereus (strain VD014)</name>
    <dbReference type="NCBI Taxonomy" id="1053223"/>
    <lineage>
        <taxon>Bacteria</taxon>
        <taxon>Bacillati</taxon>
        <taxon>Bacillota</taxon>
        <taxon>Bacilli</taxon>
        <taxon>Bacillales</taxon>
        <taxon>Bacillaceae</taxon>
        <taxon>Bacillus</taxon>
        <taxon>Bacillus cereus group</taxon>
    </lineage>
</organism>